<gene>
    <name evidence="3" type="ORF">FA13DRAFT_1789759</name>
</gene>
<reference evidence="3 4" key="1">
    <citation type="journal article" date="2019" name="Nat. Ecol. Evol.">
        <title>Megaphylogeny resolves global patterns of mushroom evolution.</title>
        <authorList>
            <person name="Varga T."/>
            <person name="Krizsan K."/>
            <person name="Foldi C."/>
            <person name="Dima B."/>
            <person name="Sanchez-Garcia M."/>
            <person name="Sanchez-Ramirez S."/>
            <person name="Szollosi G.J."/>
            <person name="Szarkandi J.G."/>
            <person name="Papp V."/>
            <person name="Albert L."/>
            <person name="Andreopoulos W."/>
            <person name="Angelini C."/>
            <person name="Antonin V."/>
            <person name="Barry K.W."/>
            <person name="Bougher N.L."/>
            <person name="Buchanan P."/>
            <person name="Buyck B."/>
            <person name="Bense V."/>
            <person name="Catcheside P."/>
            <person name="Chovatia M."/>
            <person name="Cooper J."/>
            <person name="Damon W."/>
            <person name="Desjardin D."/>
            <person name="Finy P."/>
            <person name="Geml J."/>
            <person name="Haridas S."/>
            <person name="Hughes K."/>
            <person name="Justo A."/>
            <person name="Karasinski D."/>
            <person name="Kautmanova I."/>
            <person name="Kiss B."/>
            <person name="Kocsube S."/>
            <person name="Kotiranta H."/>
            <person name="LaButti K.M."/>
            <person name="Lechner B.E."/>
            <person name="Liimatainen K."/>
            <person name="Lipzen A."/>
            <person name="Lukacs Z."/>
            <person name="Mihaltcheva S."/>
            <person name="Morgado L.N."/>
            <person name="Niskanen T."/>
            <person name="Noordeloos M.E."/>
            <person name="Ohm R.A."/>
            <person name="Ortiz-Santana B."/>
            <person name="Ovrebo C."/>
            <person name="Racz N."/>
            <person name="Riley R."/>
            <person name="Savchenko A."/>
            <person name="Shiryaev A."/>
            <person name="Soop K."/>
            <person name="Spirin V."/>
            <person name="Szebenyi C."/>
            <person name="Tomsovsky M."/>
            <person name="Tulloss R.E."/>
            <person name="Uehling J."/>
            <person name="Grigoriev I.V."/>
            <person name="Vagvolgyi C."/>
            <person name="Papp T."/>
            <person name="Martin F.M."/>
            <person name="Miettinen O."/>
            <person name="Hibbett D.S."/>
            <person name="Nagy L.G."/>
        </authorList>
    </citation>
    <scope>NUCLEOTIDE SEQUENCE [LARGE SCALE GENOMIC DNA]</scope>
    <source>
        <strain evidence="3 4">FP101781</strain>
    </source>
</reference>
<keyword evidence="1" id="KW-0472">Membrane</keyword>
<dbReference type="Pfam" id="PF20151">
    <property type="entry name" value="DUF6533"/>
    <property type="match status" value="1"/>
</dbReference>
<organism evidence="3 4">
    <name type="scientific">Coprinellus micaceus</name>
    <name type="common">Glistening ink-cap mushroom</name>
    <name type="synonym">Coprinus micaceus</name>
    <dbReference type="NCBI Taxonomy" id="71717"/>
    <lineage>
        <taxon>Eukaryota</taxon>
        <taxon>Fungi</taxon>
        <taxon>Dikarya</taxon>
        <taxon>Basidiomycota</taxon>
        <taxon>Agaricomycotina</taxon>
        <taxon>Agaricomycetes</taxon>
        <taxon>Agaricomycetidae</taxon>
        <taxon>Agaricales</taxon>
        <taxon>Agaricineae</taxon>
        <taxon>Psathyrellaceae</taxon>
        <taxon>Coprinellus</taxon>
    </lineage>
</organism>
<dbReference type="EMBL" id="QPFP01000011">
    <property type="protein sequence ID" value="TEB33977.1"/>
    <property type="molecule type" value="Genomic_DNA"/>
</dbReference>
<feature type="transmembrane region" description="Helical" evidence="1">
    <location>
        <begin position="239"/>
        <end position="257"/>
    </location>
</feature>
<dbReference type="InterPro" id="IPR045340">
    <property type="entry name" value="DUF6533"/>
</dbReference>
<feature type="transmembrane region" description="Helical" evidence="1">
    <location>
        <begin position="102"/>
        <end position="128"/>
    </location>
</feature>
<accession>A0A4Y7TIG0</accession>
<feature type="transmembrane region" description="Helical" evidence="1">
    <location>
        <begin position="140"/>
        <end position="161"/>
    </location>
</feature>
<evidence type="ECO:0000313" key="3">
    <source>
        <dbReference type="EMBL" id="TEB33977.1"/>
    </source>
</evidence>
<keyword evidence="4" id="KW-1185">Reference proteome</keyword>
<name>A0A4Y7TIG0_COPMI</name>
<protein>
    <recommendedName>
        <fullName evidence="2">DUF6533 domain-containing protein</fullName>
    </recommendedName>
</protein>
<keyword evidence="1" id="KW-1133">Transmembrane helix</keyword>
<feature type="transmembrane region" description="Helical" evidence="1">
    <location>
        <begin position="192"/>
        <end position="210"/>
    </location>
</feature>
<evidence type="ECO:0000259" key="2">
    <source>
        <dbReference type="Pfam" id="PF20151"/>
    </source>
</evidence>
<evidence type="ECO:0000256" key="1">
    <source>
        <dbReference type="SAM" id="Phobius"/>
    </source>
</evidence>
<comment type="caution">
    <text evidence="3">The sequence shown here is derived from an EMBL/GenBank/DDBJ whole genome shotgun (WGS) entry which is preliminary data.</text>
</comment>
<dbReference type="AlphaFoldDB" id="A0A4Y7TIG0"/>
<dbReference type="OrthoDB" id="3023425at2759"/>
<feature type="domain" description="DUF6533" evidence="2">
    <location>
        <begin position="46"/>
        <end position="80"/>
    </location>
</feature>
<proteinExistence type="predicted"/>
<feature type="transmembrane region" description="Helical" evidence="1">
    <location>
        <begin position="69"/>
        <end position="90"/>
    </location>
</feature>
<evidence type="ECO:0000313" key="4">
    <source>
        <dbReference type="Proteomes" id="UP000298030"/>
    </source>
</evidence>
<keyword evidence="1" id="KW-0812">Transmembrane</keyword>
<dbReference type="Proteomes" id="UP000298030">
    <property type="component" value="Unassembled WGS sequence"/>
</dbReference>
<sequence>MGDPSEDFSAIQSWFIGGDIFLAKPRHLRKFPRLSPLILCNLQQCLDYFHTLEDEVQYIWPERWTLGKILFLATRYFTLASGPYVCWVSFINGNSRITEKEYLIHIDTINVVTVLTTYLPTATLLLCLHALLGAGRKAGYAILAAYVGMLATSCTLMGNHLSLSYLTPSPYPTLYPYEYQARTWAFRIAGNYWLFARELCMFLFGCFVMYRRYRSYIRRQLEAGAQNDWILNVIRRDGAIYYIASLVVTLYTCITYTPGFPVIVRDLPQRTAEYLAPPDS</sequence>